<comment type="caution">
    <text evidence="6">The sequence shown here is derived from an EMBL/GenBank/DDBJ whole genome shotgun (WGS) entry which is preliminary data.</text>
</comment>
<organism evidence="6 7">
    <name type="scientific">Cohnella luojiensis</name>
    <dbReference type="NCBI Taxonomy" id="652876"/>
    <lineage>
        <taxon>Bacteria</taxon>
        <taxon>Bacillati</taxon>
        <taxon>Bacillota</taxon>
        <taxon>Bacilli</taxon>
        <taxon>Bacillales</taxon>
        <taxon>Paenibacillaceae</taxon>
        <taxon>Cohnella</taxon>
    </lineage>
</organism>
<sequence>MGYQVELRQLDYFIQICKEGSFTKAAEVLMVSQPTLSQQIRVLENEYCTPLFYRVGRGIQITEAGQILLDKGLSVKQLIEESRKEIYELINIQRGELTIGVLPGDLFYLMPHFAQFREQYPDISLNFVETEDFSEQLLQNKIDLGITKGSEQNKHIDSIHLTKEEQVLIVAENHPWAEKTIIPFQELQHLDSGLFFHSNMCREFIESYAMKLGITLKSTIVEVSASSLLSMVLHGYGAALLSLPLVKGYNHPKVKIIRLTDPTPTREIKLIYRKNKIMKHSVRTLIEIMTGHC</sequence>
<dbReference type="Gene3D" id="3.40.190.290">
    <property type="match status" value="1"/>
</dbReference>
<gene>
    <name evidence="6" type="ORF">E2980_05840</name>
</gene>
<dbReference type="CDD" id="cd05466">
    <property type="entry name" value="PBP2_LTTR_substrate"/>
    <property type="match status" value="1"/>
</dbReference>
<evidence type="ECO:0000313" key="7">
    <source>
        <dbReference type="Proteomes" id="UP000297900"/>
    </source>
</evidence>
<keyword evidence="2" id="KW-0805">Transcription regulation</keyword>
<dbReference type="PRINTS" id="PR00039">
    <property type="entry name" value="HTHLYSR"/>
</dbReference>
<protein>
    <submittedName>
        <fullName evidence="6">LysR family transcriptional regulator</fullName>
    </submittedName>
</protein>
<dbReference type="Pfam" id="PF03466">
    <property type="entry name" value="LysR_substrate"/>
    <property type="match status" value="1"/>
</dbReference>
<dbReference type="Proteomes" id="UP000297900">
    <property type="component" value="Unassembled WGS sequence"/>
</dbReference>
<dbReference type="InterPro" id="IPR036390">
    <property type="entry name" value="WH_DNA-bd_sf"/>
</dbReference>
<evidence type="ECO:0000313" key="6">
    <source>
        <dbReference type="EMBL" id="TFE29509.1"/>
    </source>
</evidence>
<dbReference type="GO" id="GO:0003677">
    <property type="term" value="F:DNA binding"/>
    <property type="evidence" value="ECO:0007669"/>
    <property type="project" value="UniProtKB-KW"/>
</dbReference>
<keyword evidence="4" id="KW-0804">Transcription</keyword>
<dbReference type="InterPro" id="IPR036388">
    <property type="entry name" value="WH-like_DNA-bd_sf"/>
</dbReference>
<proteinExistence type="inferred from homology"/>
<dbReference type="InterPro" id="IPR005119">
    <property type="entry name" value="LysR_subst-bd"/>
</dbReference>
<keyword evidence="7" id="KW-1185">Reference proteome</keyword>
<dbReference type="Pfam" id="PF00126">
    <property type="entry name" value="HTH_1"/>
    <property type="match status" value="1"/>
</dbReference>
<feature type="domain" description="HTH lysR-type" evidence="5">
    <location>
        <begin position="5"/>
        <end position="62"/>
    </location>
</feature>
<reference evidence="6 7" key="1">
    <citation type="submission" date="2019-03" db="EMBL/GenBank/DDBJ databases">
        <title>Cohnella endophytica sp. nov., a novel endophytic bacterium isolated from bark of Sonneratia apetala.</title>
        <authorList>
            <person name="Tuo L."/>
        </authorList>
    </citation>
    <scope>NUCLEOTIDE SEQUENCE [LARGE SCALE GENOMIC DNA]</scope>
    <source>
        <strain evidence="6 7">CCTCC AB 208254</strain>
    </source>
</reference>
<evidence type="ECO:0000256" key="3">
    <source>
        <dbReference type="ARBA" id="ARBA00023125"/>
    </source>
</evidence>
<dbReference type="SUPFAM" id="SSF46785">
    <property type="entry name" value="Winged helix' DNA-binding domain"/>
    <property type="match status" value="1"/>
</dbReference>
<dbReference type="GO" id="GO:0005829">
    <property type="term" value="C:cytosol"/>
    <property type="evidence" value="ECO:0007669"/>
    <property type="project" value="TreeGrafter"/>
</dbReference>
<dbReference type="Gene3D" id="1.10.10.10">
    <property type="entry name" value="Winged helix-like DNA-binding domain superfamily/Winged helix DNA-binding domain"/>
    <property type="match status" value="1"/>
</dbReference>
<accession>A0A4Y8M7F0</accession>
<evidence type="ECO:0000259" key="5">
    <source>
        <dbReference type="PROSITE" id="PS50931"/>
    </source>
</evidence>
<keyword evidence="3" id="KW-0238">DNA-binding</keyword>
<dbReference type="SUPFAM" id="SSF53850">
    <property type="entry name" value="Periplasmic binding protein-like II"/>
    <property type="match status" value="1"/>
</dbReference>
<dbReference type="GO" id="GO:0003700">
    <property type="term" value="F:DNA-binding transcription factor activity"/>
    <property type="evidence" value="ECO:0007669"/>
    <property type="project" value="InterPro"/>
</dbReference>
<comment type="similarity">
    <text evidence="1">Belongs to the LysR transcriptional regulatory family.</text>
</comment>
<evidence type="ECO:0000256" key="2">
    <source>
        <dbReference type="ARBA" id="ARBA00023015"/>
    </source>
</evidence>
<name>A0A4Y8M7F0_9BACL</name>
<dbReference type="PANTHER" id="PTHR30419">
    <property type="entry name" value="HTH-TYPE TRANSCRIPTIONAL REGULATOR YBHD"/>
    <property type="match status" value="1"/>
</dbReference>
<dbReference type="OrthoDB" id="9803735at2"/>
<dbReference type="AlphaFoldDB" id="A0A4Y8M7F0"/>
<evidence type="ECO:0000256" key="4">
    <source>
        <dbReference type="ARBA" id="ARBA00023163"/>
    </source>
</evidence>
<dbReference type="PROSITE" id="PS50931">
    <property type="entry name" value="HTH_LYSR"/>
    <property type="match status" value="1"/>
</dbReference>
<dbReference type="FunFam" id="1.10.10.10:FF:000001">
    <property type="entry name" value="LysR family transcriptional regulator"/>
    <property type="match status" value="1"/>
</dbReference>
<dbReference type="InterPro" id="IPR000847">
    <property type="entry name" value="LysR_HTH_N"/>
</dbReference>
<dbReference type="InterPro" id="IPR050950">
    <property type="entry name" value="HTH-type_LysR_regulators"/>
</dbReference>
<dbReference type="EMBL" id="SOMN01000004">
    <property type="protein sequence ID" value="TFE29509.1"/>
    <property type="molecule type" value="Genomic_DNA"/>
</dbReference>
<evidence type="ECO:0000256" key="1">
    <source>
        <dbReference type="ARBA" id="ARBA00009437"/>
    </source>
</evidence>